<sequence>MRCSKCTNDRFELFPAERQSFLWRGSFHVEIMVPLTLSRCESCHTLQRSRREIPLIERAIERSVPLYFHSMLQKLERWGLTRDAISRRSKLGKKTLNQYFDNRHQSPEPEDYRRVLRLVKAMERHGKGWGS</sequence>
<accession>A0A1Y6CW15</accession>
<proteinExistence type="predicted"/>
<reference evidence="2" key="1">
    <citation type="submission" date="2017-04" db="EMBL/GenBank/DDBJ databases">
        <authorList>
            <person name="Varghese N."/>
            <person name="Submissions S."/>
        </authorList>
    </citation>
    <scope>NUCLEOTIDE SEQUENCE [LARGE SCALE GENOMIC DNA]</scope>
    <source>
        <strain evidence="2">RKEM611</strain>
    </source>
</reference>
<dbReference type="RefSeq" id="WP_132325878.1">
    <property type="nucleotide sequence ID" value="NZ_FWZT01000036.1"/>
</dbReference>
<keyword evidence="2" id="KW-1185">Reference proteome</keyword>
<gene>
    <name evidence="1" type="ORF">SAMN06296036_13624</name>
</gene>
<dbReference type="Proteomes" id="UP000192907">
    <property type="component" value="Unassembled WGS sequence"/>
</dbReference>
<evidence type="ECO:0000313" key="1">
    <source>
        <dbReference type="EMBL" id="SMF81185.1"/>
    </source>
</evidence>
<evidence type="ECO:0000313" key="2">
    <source>
        <dbReference type="Proteomes" id="UP000192907"/>
    </source>
</evidence>
<name>A0A1Y6CW15_9BACT</name>
<organism evidence="1 2">
    <name type="scientific">Pseudobacteriovorax antillogorgiicola</name>
    <dbReference type="NCBI Taxonomy" id="1513793"/>
    <lineage>
        <taxon>Bacteria</taxon>
        <taxon>Pseudomonadati</taxon>
        <taxon>Bdellovibrionota</taxon>
        <taxon>Oligoflexia</taxon>
        <taxon>Oligoflexales</taxon>
        <taxon>Pseudobacteriovoracaceae</taxon>
        <taxon>Pseudobacteriovorax</taxon>
    </lineage>
</organism>
<dbReference type="AlphaFoldDB" id="A0A1Y6CW15"/>
<protein>
    <submittedName>
        <fullName evidence="1">Uncharacterized protein</fullName>
    </submittedName>
</protein>
<dbReference type="EMBL" id="FWZT01000036">
    <property type="protein sequence ID" value="SMF81185.1"/>
    <property type="molecule type" value="Genomic_DNA"/>
</dbReference>